<evidence type="ECO:0000313" key="1">
    <source>
        <dbReference type="EMBL" id="WLQ69232.1"/>
    </source>
</evidence>
<organism evidence="1 2">
    <name type="scientific">Streptomyces glycanivorans</name>
    <dbReference type="NCBI Taxonomy" id="3033808"/>
    <lineage>
        <taxon>Bacteria</taxon>
        <taxon>Bacillati</taxon>
        <taxon>Actinomycetota</taxon>
        <taxon>Actinomycetes</taxon>
        <taxon>Kitasatosporales</taxon>
        <taxon>Streptomycetaceae</taxon>
        <taxon>Streptomyces</taxon>
    </lineage>
</organism>
<gene>
    <name evidence="1" type="ORF">P8A20_37495</name>
</gene>
<protein>
    <submittedName>
        <fullName evidence="1">Uncharacterized protein</fullName>
    </submittedName>
</protein>
<proteinExistence type="predicted"/>
<dbReference type="EMBL" id="CP120984">
    <property type="protein sequence ID" value="WLQ69232.1"/>
    <property type="molecule type" value="Genomic_DNA"/>
</dbReference>
<keyword evidence="2" id="KW-1185">Reference proteome</keyword>
<sequence length="175" mass="19972">MSLLPNISKETLFHLSVRDAKIEYEGETLELDFTGQIRQVVVPFPDEPADRVQLWIRDQFELSGSGNGLYVVFGEGEHDRNQPSWVRVVQESPPKLEQRDVIKFAVAFTKEGGDRVELVTKKPMVMIGDLNEYPPTRGDHVKYRLEAPVELTTRDDPDTVVARISSFSYEKGDMF</sequence>
<dbReference type="Proteomes" id="UP001224433">
    <property type="component" value="Plasmid unnamed1"/>
</dbReference>
<accession>A0ABY9JNH3</accession>
<keyword evidence="1" id="KW-0614">Plasmid</keyword>
<dbReference type="RefSeq" id="WP_306105308.1">
    <property type="nucleotide sequence ID" value="NZ_CP120984.1"/>
</dbReference>
<geneLocation type="plasmid" evidence="1 2">
    <name>unnamed1</name>
</geneLocation>
<reference evidence="1 2" key="1">
    <citation type="submission" date="2023-03" db="EMBL/GenBank/DDBJ databases">
        <title>Isolation and description of six Streptomyces strains from soil environments, able to metabolize different microbial glucans.</title>
        <authorList>
            <person name="Widen T."/>
            <person name="Larsbrink J."/>
        </authorList>
    </citation>
    <scope>NUCLEOTIDE SEQUENCE [LARGE SCALE GENOMIC DNA]</scope>
    <source>
        <strain evidence="1 2">Alt3</strain>
        <plasmid evidence="1 2">unnamed1</plasmid>
    </source>
</reference>
<evidence type="ECO:0000313" key="2">
    <source>
        <dbReference type="Proteomes" id="UP001224433"/>
    </source>
</evidence>
<name>A0ABY9JNH3_9ACTN</name>